<feature type="compositionally biased region" description="Basic and acidic residues" evidence="6">
    <location>
        <begin position="382"/>
        <end position="399"/>
    </location>
</feature>
<feature type="transmembrane region" description="Helical" evidence="7">
    <location>
        <begin position="217"/>
        <end position="238"/>
    </location>
</feature>
<dbReference type="Proteomes" id="UP001303473">
    <property type="component" value="Unassembled WGS sequence"/>
</dbReference>
<keyword evidence="4 7" id="KW-0472">Membrane</keyword>
<feature type="domain" description="Rhodopsin" evidence="8">
    <location>
        <begin position="41"/>
        <end position="283"/>
    </location>
</feature>
<comment type="subcellular location">
    <subcellularLocation>
        <location evidence="1">Membrane</location>
        <topology evidence="1">Multi-pass membrane protein</topology>
    </subcellularLocation>
</comment>
<dbReference type="InterPro" id="IPR052337">
    <property type="entry name" value="SAT4-like"/>
</dbReference>
<feature type="transmembrane region" description="Helical" evidence="7">
    <location>
        <begin position="184"/>
        <end position="205"/>
    </location>
</feature>
<evidence type="ECO:0000256" key="5">
    <source>
        <dbReference type="ARBA" id="ARBA00038359"/>
    </source>
</evidence>
<dbReference type="GO" id="GO:0016020">
    <property type="term" value="C:membrane"/>
    <property type="evidence" value="ECO:0007669"/>
    <property type="project" value="UniProtKB-SubCell"/>
</dbReference>
<organism evidence="9 10">
    <name type="scientific">Diplogelasinospora grovesii</name>
    <dbReference type="NCBI Taxonomy" id="303347"/>
    <lineage>
        <taxon>Eukaryota</taxon>
        <taxon>Fungi</taxon>
        <taxon>Dikarya</taxon>
        <taxon>Ascomycota</taxon>
        <taxon>Pezizomycotina</taxon>
        <taxon>Sordariomycetes</taxon>
        <taxon>Sordariomycetidae</taxon>
        <taxon>Sordariales</taxon>
        <taxon>Diplogelasinosporaceae</taxon>
        <taxon>Diplogelasinospora</taxon>
    </lineage>
</organism>
<evidence type="ECO:0000256" key="4">
    <source>
        <dbReference type="ARBA" id="ARBA00023136"/>
    </source>
</evidence>
<name>A0AAN6N057_9PEZI</name>
<evidence type="ECO:0000256" key="7">
    <source>
        <dbReference type="SAM" id="Phobius"/>
    </source>
</evidence>
<accession>A0AAN6N057</accession>
<keyword evidence="2 7" id="KW-0812">Transmembrane</keyword>
<comment type="similarity">
    <text evidence="5">Belongs to the SAT4 family.</text>
</comment>
<protein>
    <submittedName>
        <fullName evidence="9">Integral membrane</fullName>
    </submittedName>
</protein>
<dbReference type="PANTHER" id="PTHR33048:SF47">
    <property type="entry name" value="INTEGRAL MEMBRANE PROTEIN-RELATED"/>
    <property type="match status" value="1"/>
</dbReference>
<feature type="transmembrane region" description="Helical" evidence="7">
    <location>
        <begin position="142"/>
        <end position="164"/>
    </location>
</feature>
<dbReference type="AlphaFoldDB" id="A0AAN6N057"/>
<comment type="caution">
    <text evidence="9">The sequence shown here is derived from an EMBL/GenBank/DDBJ whole genome shotgun (WGS) entry which is preliminary data.</text>
</comment>
<gene>
    <name evidence="9" type="ORF">QBC46DRAFT_396746</name>
</gene>
<feature type="region of interest" description="Disordered" evidence="6">
    <location>
        <begin position="318"/>
        <end position="405"/>
    </location>
</feature>
<sequence>MASNATAAPVFPPEFLEYNTGSELVTQIIVMTVLATVIMSLRLGIRYHQFQKWSIDDWLILSSYPVLLLLAASGIAATINGGVGRHLAVNMMADPQRFSRCLLYLWLAEFSYGTVCALIKCSILTMYYRIFPTRFMKTGTRLLFVLVAAWWVAVMLVTIFQCMPVQKAWDPYMEDGTCLEKEKFFLGNAIPNIITDILILGLPTFEVVRLQVTRSQKVAITGIFLLGGLVVVIAGIRLKSLTNLLGDDVDFTDAIGPAWAWTLAEPAVGVITASLPCLRPLLRFIFGKLFNKGSKDTRERNKDLITIGGTGVITKRVPFTKPKSGSRSDSFEQLEEDTDREWAGETGLWPKGYENERKTTVFGKRPPSEGERSDEIPLDSIAVKHDVSWTEENRPHETPASRGSQ</sequence>
<evidence type="ECO:0000313" key="10">
    <source>
        <dbReference type="Proteomes" id="UP001303473"/>
    </source>
</evidence>
<keyword evidence="10" id="KW-1185">Reference proteome</keyword>
<evidence type="ECO:0000259" key="8">
    <source>
        <dbReference type="Pfam" id="PF20684"/>
    </source>
</evidence>
<feature type="transmembrane region" description="Helical" evidence="7">
    <location>
        <begin position="24"/>
        <end position="45"/>
    </location>
</feature>
<evidence type="ECO:0000256" key="6">
    <source>
        <dbReference type="SAM" id="MobiDB-lite"/>
    </source>
</evidence>
<keyword evidence="3 7" id="KW-1133">Transmembrane helix</keyword>
<evidence type="ECO:0000256" key="1">
    <source>
        <dbReference type="ARBA" id="ARBA00004141"/>
    </source>
</evidence>
<reference evidence="10" key="1">
    <citation type="journal article" date="2023" name="Mol. Phylogenet. Evol.">
        <title>Genome-scale phylogeny and comparative genomics of the fungal order Sordariales.</title>
        <authorList>
            <person name="Hensen N."/>
            <person name="Bonometti L."/>
            <person name="Westerberg I."/>
            <person name="Brannstrom I.O."/>
            <person name="Guillou S."/>
            <person name="Cros-Aarteil S."/>
            <person name="Calhoun S."/>
            <person name="Haridas S."/>
            <person name="Kuo A."/>
            <person name="Mondo S."/>
            <person name="Pangilinan J."/>
            <person name="Riley R."/>
            <person name="LaButti K."/>
            <person name="Andreopoulos B."/>
            <person name="Lipzen A."/>
            <person name="Chen C."/>
            <person name="Yan M."/>
            <person name="Daum C."/>
            <person name="Ng V."/>
            <person name="Clum A."/>
            <person name="Steindorff A."/>
            <person name="Ohm R.A."/>
            <person name="Martin F."/>
            <person name="Silar P."/>
            <person name="Natvig D.O."/>
            <person name="Lalanne C."/>
            <person name="Gautier V."/>
            <person name="Ament-Velasquez S.L."/>
            <person name="Kruys A."/>
            <person name="Hutchinson M.I."/>
            <person name="Powell A.J."/>
            <person name="Barry K."/>
            <person name="Miller A.N."/>
            <person name="Grigoriev I.V."/>
            <person name="Debuchy R."/>
            <person name="Gladieux P."/>
            <person name="Hiltunen Thoren M."/>
            <person name="Johannesson H."/>
        </authorList>
    </citation>
    <scope>NUCLEOTIDE SEQUENCE [LARGE SCALE GENOMIC DNA]</scope>
    <source>
        <strain evidence="10">CBS 340.73</strain>
    </source>
</reference>
<dbReference type="Pfam" id="PF20684">
    <property type="entry name" value="Fung_rhodopsin"/>
    <property type="match status" value="1"/>
</dbReference>
<dbReference type="InterPro" id="IPR049326">
    <property type="entry name" value="Rhodopsin_dom_fungi"/>
</dbReference>
<feature type="transmembrane region" description="Helical" evidence="7">
    <location>
        <begin position="103"/>
        <end position="130"/>
    </location>
</feature>
<evidence type="ECO:0000256" key="2">
    <source>
        <dbReference type="ARBA" id="ARBA00022692"/>
    </source>
</evidence>
<dbReference type="PANTHER" id="PTHR33048">
    <property type="entry name" value="PTH11-LIKE INTEGRAL MEMBRANE PROTEIN (AFU_ORTHOLOGUE AFUA_5G11245)"/>
    <property type="match status" value="1"/>
</dbReference>
<evidence type="ECO:0000256" key="3">
    <source>
        <dbReference type="ARBA" id="ARBA00022989"/>
    </source>
</evidence>
<dbReference type="EMBL" id="MU853908">
    <property type="protein sequence ID" value="KAK3935773.1"/>
    <property type="molecule type" value="Genomic_DNA"/>
</dbReference>
<proteinExistence type="inferred from homology"/>
<evidence type="ECO:0000313" key="9">
    <source>
        <dbReference type="EMBL" id="KAK3935773.1"/>
    </source>
</evidence>
<feature type="transmembrane region" description="Helical" evidence="7">
    <location>
        <begin position="57"/>
        <end position="83"/>
    </location>
</feature>
<feature type="compositionally biased region" description="Basic and acidic residues" evidence="6">
    <location>
        <begin position="366"/>
        <end position="375"/>
    </location>
</feature>